<dbReference type="AlphaFoldDB" id="A0A9N9J8Q7"/>
<feature type="compositionally biased region" description="Basic and acidic residues" evidence="1">
    <location>
        <begin position="155"/>
        <end position="166"/>
    </location>
</feature>
<comment type="caution">
    <text evidence="2">The sequence shown here is derived from an EMBL/GenBank/DDBJ whole genome shotgun (WGS) entry which is preliminary data.</text>
</comment>
<dbReference type="Proteomes" id="UP000789396">
    <property type="component" value="Unassembled WGS sequence"/>
</dbReference>
<evidence type="ECO:0000313" key="3">
    <source>
        <dbReference type="Proteomes" id="UP000789396"/>
    </source>
</evidence>
<proteinExistence type="predicted"/>
<gene>
    <name evidence="2" type="ORF">RFULGI_LOCUS14582</name>
</gene>
<feature type="compositionally biased region" description="Basic and acidic residues" evidence="1">
    <location>
        <begin position="39"/>
        <end position="69"/>
    </location>
</feature>
<sequence>EQRSKEEKQNGETERMKVHMRGGKERLSKENTLTAQGKSRKESNKISTEKEEVRGHRGKNKGRDKDPKHSKARKAIKNYHTGRNTQDHNPQIRRAELGKRVKRDAKCEVEVIRRIEKGSEKAKRIKRYKKLKQRKKKEDIKEGKTRLEQTTAIGRKTEGRIEEREKRHNRKRLRNRGEVERGREMGHR</sequence>
<keyword evidence="3" id="KW-1185">Reference proteome</keyword>
<accession>A0A9N9J8Q7</accession>
<feature type="compositionally biased region" description="Basic and acidic residues" evidence="1">
    <location>
        <begin position="1"/>
        <end position="29"/>
    </location>
</feature>
<feature type="non-terminal residue" evidence="2">
    <location>
        <position position="1"/>
    </location>
</feature>
<evidence type="ECO:0000256" key="1">
    <source>
        <dbReference type="SAM" id="MobiDB-lite"/>
    </source>
</evidence>
<feature type="region of interest" description="Disordered" evidence="1">
    <location>
        <begin position="1"/>
        <end position="99"/>
    </location>
</feature>
<dbReference type="EMBL" id="CAJVPZ010042920">
    <property type="protein sequence ID" value="CAG8764661.1"/>
    <property type="molecule type" value="Genomic_DNA"/>
</dbReference>
<evidence type="ECO:0000313" key="2">
    <source>
        <dbReference type="EMBL" id="CAG8764661.1"/>
    </source>
</evidence>
<feature type="compositionally biased region" description="Basic and acidic residues" evidence="1">
    <location>
        <begin position="136"/>
        <end position="147"/>
    </location>
</feature>
<reference evidence="2" key="1">
    <citation type="submission" date="2021-06" db="EMBL/GenBank/DDBJ databases">
        <authorList>
            <person name="Kallberg Y."/>
            <person name="Tangrot J."/>
            <person name="Rosling A."/>
        </authorList>
    </citation>
    <scope>NUCLEOTIDE SEQUENCE</scope>
    <source>
        <strain evidence="2">IN212</strain>
    </source>
</reference>
<feature type="compositionally biased region" description="Basic and acidic residues" evidence="1">
    <location>
        <begin position="175"/>
        <end position="188"/>
    </location>
</feature>
<feature type="non-terminal residue" evidence="2">
    <location>
        <position position="188"/>
    </location>
</feature>
<organism evidence="2 3">
    <name type="scientific">Racocetra fulgida</name>
    <dbReference type="NCBI Taxonomy" id="60492"/>
    <lineage>
        <taxon>Eukaryota</taxon>
        <taxon>Fungi</taxon>
        <taxon>Fungi incertae sedis</taxon>
        <taxon>Mucoromycota</taxon>
        <taxon>Glomeromycotina</taxon>
        <taxon>Glomeromycetes</taxon>
        <taxon>Diversisporales</taxon>
        <taxon>Gigasporaceae</taxon>
        <taxon>Racocetra</taxon>
    </lineage>
</organism>
<protein>
    <submittedName>
        <fullName evidence="2">1942_t:CDS:1</fullName>
    </submittedName>
</protein>
<name>A0A9N9J8Q7_9GLOM</name>
<feature type="region of interest" description="Disordered" evidence="1">
    <location>
        <begin position="129"/>
        <end position="188"/>
    </location>
</feature>